<accession>A0AA88Y5S1</accession>
<dbReference type="AlphaFoldDB" id="A0AA88Y5S1"/>
<evidence type="ECO:0000313" key="7">
    <source>
        <dbReference type="Proteomes" id="UP001186944"/>
    </source>
</evidence>
<comment type="caution">
    <text evidence="6">The sequence shown here is derived from an EMBL/GenBank/DDBJ whole genome shotgun (WGS) entry which is preliminary data.</text>
</comment>
<reference evidence="6" key="1">
    <citation type="submission" date="2019-08" db="EMBL/GenBank/DDBJ databases">
        <title>The improved chromosome-level genome for the pearl oyster Pinctada fucata martensii using PacBio sequencing and Hi-C.</title>
        <authorList>
            <person name="Zheng Z."/>
        </authorList>
    </citation>
    <scope>NUCLEOTIDE SEQUENCE</scope>
    <source>
        <strain evidence="6">ZZ-2019</strain>
        <tissue evidence="6">Adductor muscle</tissue>
    </source>
</reference>
<dbReference type="GO" id="GO:0046475">
    <property type="term" value="P:glycerophospholipid catabolic process"/>
    <property type="evidence" value="ECO:0007669"/>
    <property type="project" value="TreeGrafter"/>
</dbReference>
<name>A0AA88Y5S1_PINIB</name>
<dbReference type="PANTHER" id="PTHR10728">
    <property type="entry name" value="CYTOSOLIC PHOSPHOLIPASE A2"/>
    <property type="match status" value="1"/>
</dbReference>
<dbReference type="GO" id="GO:0005544">
    <property type="term" value="F:calcium-dependent phospholipid binding"/>
    <property type="evidence" value="ECO:0007669"/>
    <property type="project" value="TreeGrafter"/>
</dbReference>
<feature type="compositionally biased region" description="Polar residues" evidence="4">
    <location>
        <begin position="386"/>
        <end position="403"/>
    </location>
</feature>
<dbReference type="Pfam" id="PF01735">
    <property type="entry name" value="PLA2_B"/>
    <property type="match status" value="1"/>
</dbReference>
<dbReference type="InterPro" id="IPR002642">
    <property type="entry name" value="LysoPLipase_cat_dom"/>
</dbReference>
<keyword evidence="2 3" id="KW-0443">Lipid metabolism</keyword>
<dbReference type="SMART" id="SM00022">
    <property type="entry name" value="PLAc"/>
    <property type="match status" value="1"/>
</dbReference>
<dbReference type="InterPro" id="IPR016035">
    <property type="entry name" value="Acyl_Trfase/lysoPLipase"/>
</dbReference>
<dbReference type="PROSITE" id="PS51210">
    <property type="entry name" value="PLA2C"/>
    <property type="match status" value="1"/>
</dbReference>
<dbReference type="EMBL" id="VSWD01000008">
    <property type="protein sequence ID" value="KAK3095997.1"/>
    <property type="molecule type" value="Genomic_DNA"/>
</dbReference>
<evidence type="ECO:0000256" key="2">
    <source>
        <dbReference type="ARBA" id="ARBA00023098"/>
    </source>
</evidence>
<dbReference type="Proteomes" id="UP001186944">
    <property type="component" value="Unassembled WGS sequence"/>
</dbReference>
<proteinExistence type="predicted"/>
<keyword evidence="3" id="KW-0442">Lipid degradation</keyword>
<feature type="domain" description="PLA2c" evidence="5">
    <location>
        <begin position="53"/>
        <end position="675"/>
    </location>
</feature>
<keyword evidence="1 3" id="KW-0378">Hydrolase</keyword>
<dbReference type="SUPFAM" id="SSF52151">
    <property type="entry name" value="FabD/lysophospholipase-like"/>
    <property type="match status" value="1"/>
</dbReference>
<dbReference type="GO" id="GO:0047498">
    <property type="term" value="F:calcium-dependent phospholipase A2 activity"/>
    <property type="evidence" value="ECO:0007669"/>
    <property type="project" value="TreeGrafter"/>
</dbReference>
<keyword evidence="7" id="KW-1185">Reference proteome</keyword>
<dbReference type="GO" id="GO:0005829">
    <property type="term" value="C:cytosol"/>
    <property type="evidence" value="ECO:0007669"/>
    <property type="project" value="TreeGrafter"/>
</dbReference>
<evidence type="ECO:0000259" key="5">
    <source>
        <dbReference type="PROSITE" id="PS51210"/>
    </source>
</evidence>
<protein>
    <recommendedName>
        <fullName evidence="5">PLA2c domain-containing protein</fullName>
    </recommendedName>
</protein>
<dbReference type="PANTHER" id="PTHR10728:SF40">
    <property type="entry name" value="PATATIN FAMILY PROTEIN"/>
    <property type="match status" value="1"/>
</dbReference>
<dbReference type="GO" id="GO:0005509">
    <property type="term" value="F:calcium ion binding"/>
    <property type="evidence" value="ECO:0007669"/>
    <property type="project" value="TreeGrafter"/>
</dbReference>
<evidence type="ECO:0000313" key="6">
    <source>
        <dbReference type="EMBL" id="KAK3095997.1"/>
    </source>
</evidence>
<sequence>MLSYDTDGHMNTSLYDKRDYFNFSITNFPFLSSNIPSSPAFGVVISQLIRYARASTKYMASVLRARRLSDKLLSQGYVCDRLTSSLRKFYGRYGELVIHYVVPLSRMIPNIAVIGSGGGVRALTAMSSVFCTLYELDLLQYILYVAGLSGSTWYLTTLYSHKDWPNIHPRKVHEEIKERVVGGLLNKVVEILNIPGHIFENFFQGRPQNLTGIFGHSLSSNLIPDRYDTTWSNQRKKVEDGKAPFPILSCIHVKSDIPAKKFHDQELIAPLFLLSEWIEISPYEVAIPKYGVRLDTKYFGSKFNRGKVEEIFDEIPLHYINADGKDGTGLAMENFKQVHIDVVGDVSRESHYMYNNTEYARTRGSPTRLGCGTNTPRVKHREDTQQETQKGQGAANTTPNIRHTNIRYPWTNGAYLGRPSAALAEDETYDELDGGSENLISELLPDCIRSFLLDKRGYRAAWINNPLKNLSFEKQSRDIKTCSTDKNVGGMFKKAENKEQMCITDAGLAFNSPYPLVLRASRSVDLILSFDFTDRGAVNGDPFTEVRLAQTWAEDHKAKFPPVPKFDETQPVKELYILEDENDPLCPVIMHFVLINRDFKIFSSPGVKRQTRSDVRYAEFDLFEDKSCPYNCTNFKYTNAEFDKLSELVRFIVLNHEDEIKKQIKKVYGRRAKTT</sequence>
<feature type="region of interest" description="Disordered" evidence="4">
    <location>
        <begin position="364"/>
        <end position="403"/>
    </location>
</feature>
<evidence type="ECO:0000256" key="4">
    <source>
        <dbReference type="SAM" id="MobiDB-lite"/>
    </source>
</evidence>
<gene>
    <name evidence="6" type="ORF">FSP39_021826</name>
</gene>
<organism evidence="6 7">
    <name type="scientific">Pinctada imbricata</name>
    <name type="common">Atlantic pearl-oyster</name>
    <name type="synonym">Pinctada martensii</name>
    <dbReference type="NCBI Taxonomy" id="66713"/>
    <lineage>
        <taxon>Eukaryota</taxon>
        <taxon>Metazoa</taxon>
        <taxon>Spiralia</taxon>
        <taxon>Lophotrochozoa</taxon>
        <taxon>Mollusca</taxon>
        <taxon>Bivalvia</taxon>
        <taxon>Autobranchia</taxon>
        <taxon>Pteriomorphia</taxon>
        <taxon>Pterioida</taxon>
        <taxon>Pterioidea</taxon>
        <taxon>Pteriidae</taxon>
        <taxon>Pinctada</taxon>
    </lineage>
</organism>
<evidence type="ECO:0000256" key="1">
    <source>
        <dbReference type="ARBA" id="ARBA00022801"/>
    </source>
</evidence>
<evidence type="ECO:0000256" key="3">
    <source>
        <dbReference type="PROSITE-ProRule" id="PRU00555"/>
    </source>
</evidence>
<dbReference type="Gene3D" id="3.40.1090.10">
    <property type="entry name" value="Cytosolic phospholipase A2 catalytic domain"/>
    <property type="match status" value="1"/>
</dbReference>